<proteinExistence type="predicted"/>
<organism evidence="1">
    <name type="scientific">Oryza sativa subsp. japonica</name>
    <name type="common">Rice</name>
    <dbReference type="NCBI Taxonomy" id="39947"/>
    <lineage>
        <taxon>Eukaryota</taxon>
        <taxon>Viridiplantae</taxon>
        <taxon>Streptophyta</taxon>
        <taxon>Embryophyta</taxon>
        <taxon>Tracheophyta</taxon>
        <taxon>Spermatophyta</taxon>
        <taxon>Magnoliopsida</taxon>
        <taxon>Liliopsida</taxon>
        <taxon>Poales</taxon>
        <taxon>Poaceae</taxon>
        <taxon>BOP clade</taxon>
        <taxon>Oryzoideae</taxon>
        <taxon>Oryzeae</taxon>
        <taxon>Oryzinae</taxon>
        <taxon>Oryza</taxon>
        <taxon>Oryza sativa</taxon>
    </lineage>
</organism>
<reference evidence="1" key="1">
    <citation type="journal article" date="2005" name="BMC Biol.">
        <title>The sequence of rice chromosomes 11 and 12, rich in disease resistance genes and recent gene duplications.</title>
        <authorList>
            <consortium name="The rice chromosomes 11 and 12 sequencing consortia"/>
        </authorList>
    </citation>
    <scope>NUCLEOTIDE SEQUENCE [LARGE SCALE GENOMIC DNA]</scope>
</reference>
<dbReference type="AlphaFoldDB" id="Q2R225"/>
<reference evidence="1" key="2">
    <citation type="submission" date="2005-04" db="EMBL/GenBank/DDBJ databases">
        <authorList>
            <person name="Buell C.R."/>
            <person name="Wing R.A."/>
            <person name="McCombie W.A."/>
            <person name="Ouyang S."/>
        </authorList>
    </citation>
    <scope>NUCLEOTIDE SEQUENCE</scope>
</reference>
<sequence>MAVARRGRHGGGPGEAAAPSSLRICVCYVEDYGCVRCSMFPTRTMRTENGTVH</sequence>
<accession>Q2R225</accession>
<evidence type="ECO:0000313" key="1">
    <source>
        <dbReference type="EMBL" id="ABA94554.1"/>
    </source>
</evidence>
<reference evidence="1" key="3">
    <citation type="submission" date="2006-01" db="EMBL/GenBank/DDBJ databases">
        <authorList>
            <person name="Buell R."/>
        </authorList>
    </citation>
    <scope>NUCLEOTIDE SEQUENCE</scope>
</reference>
<protein>
    <submittedName>
        <fullName evidence="1">Uncharacterized protein</fullName>
    </submittedName>
</protein>
<gene>
    <name evidence="1" type="ordered locus">LOC_Os11g37250</name>
</gene>
<dbReference type="EMBL" id="DP000010">
    <property type="protein sequence ID" value="ABA94554.1"/>
    <property type="molecule type" value="Genomic_DNA"/>
</dbReference>
<name>Q2R225_ORYSJ</name>